<organism evidence="3 4">
    <name type="scientific">Nocardiopsis changdeensis</name>
    <dbReference type="NCBI Taxonomy" id="2831969"/>
    <lineage>
        <taxon>Bacteria</taxon>
        <taxon>Bacillati</taxon>
        <taxon>Actinomycetota</taxon>
        <taxon>Actinomycetes</taxon>
        <taxon>Streptosporangiales</taxon>
        <taxon>Nocardiopsidaceae</taxon>
        <taxon>Nocardiopsis</taxon>
    </lineage>
</organism>
<evidence type="ECO:0000313" key="4">
    <source>
        <dbReference type="Proteomes" id="UP000676079"/>
    </source>
</evidence>
<feature type="transmembrane region" description="Helical" evidence="1">
    <location>
        <begin position="102"/>
        <end position="122"/>
    </location>
</feature>
<protein>
    <submittedName>
        <fullName evidence="3">Acyltransferase family protein</fullName>
    </submittedName>
</protein>
<dbReference type="EMBL" id="CP074133">
    <property type="protein sequence ID" value="QUX24121.1"/>
    <property type="molecule type" value="Genomic_DNA"/>
</dbReference>
<feature type="transmembrane region" description="Helical" evidence="1">
    <location>
        <begin position="162"/>
        <end position="183"/>
    </location>
</feature>
<feature type="transmembrane region" description="Helical" evidence="1">
    <location>
        <begin position="204"/>
        <end position="225"/>
    </location>
</feature>
<gene>
    <name evidence="3" type="ORF">KGD84_07360</name>
</gene>
<name>A0ABX8BPN8_9ACTN</name>
<keyword evidence="1" id="KW-1133">Transmembrane helix</keyword>
<dbReference type="InterPro" id="IPR002656">
    <property type="entry name" value="Acyl_transf_3_dom"/>
</dbReference>
<feature type="domain" description="Acyltransferase 3" evidence="2">
    <location>
        <begin position="20"/>
        <end position="391"/>
    </location>
</feature>
<evidence type="ECO:0000313" key="3">
    <source>
        <dbReference type="EMBL" id="QUX24121.1"/>
    </source>
</evidence>
<keyword evidence="3" id="KW-0012">Acyltransferase</keyword>
<feature type="transmembrane region" description="Helical" evidence="1">
    <location>
        <begin position="245"/>
        <end position="260"/>
    </location>
</feature>
<keyword evidence="1" id="KW-0812">Transmembrane</keyword>
<feature type="transmembrane region" description="Helical" evidence="1">
    <location>
        <begin position="20"/>
        <end position="39"/>
    </location>
</feature>
<keyword evidence="1" id="KW-0472">Membrane</keyword>
<dbReference type="InterPro" id="IPR050623">
    <property type="entry name" value="Glucan_succinyl_AcylTrfase"/>
</dbReference>
<feature type="transmembrane region" description="Helical" evidence="1">
    <location>
        <begin position="59"/>
        <end position="82"/>
    </location>
</feature>
<dbReference type="Proteomes" id="UP000676079">
    <property type="component" value="Chromosome"/>
</dbReference>
<reference evidence="3 4" key="1">
    <citation type="submission" date="2021-05" db="EMBL/GenBank/DDBJ databases">
        <title>Direct Submission.</title>
        <authorList>
            <person name="Li K."/>
            <person name="Gao J."/>
        </authorList>
    </citation>
    <scope>NUCLEOTIDE SEQUENCE [LARGE SCALE GENOMIC DNA]</scope>
    <source>
        <strain evidence="3 4">Mg02</strain>
    </source>
</reference>
<feature type="transmembrane region" description="Helical" evidence="1">
    <location>
        <begin position="309"/>
        <end position="328"/>
    </location>
</feature>
<evidence type="ECO:0000256" key="1">
    <source>
        <dbReference type="SAM" id="Phobius"/>
    </source>
</evidence>
<dbReference type="Pfam" id="PF01757">
    <property type="entry name" value="Acyl_transf_3"/>
    <property type="match status" value="1"/>
</dbReference>
<feature type="transmembrane region" description="Helical" evidence="1">
    <location>
        <begin position="340"/>
        <end position="363"/>
    </location>
</feature>
<evidence type="ECO:0000259" key="2">
    <source>
        <dbReference type="Pfam" id="PF01757"/>
    </source>
</evidence>
<keyword evidence="4" id="KW-1185">Reference proteome</keyword>
<accession>A0ABX8BPN8</accession>
<feature type="transmembrane region" description="Helical" evidence="1">
    <location>
        <begin position="272"/>
        <end position="289"/>
    </location>
</feature>
<dbReference type="GO" id="GO:0016746">
    <property type="term" value="F:acyltransferase activity"/>
    <property type="evidence" value="ECO:0007669"/>
    <property type="project" value="UniProtKB-KW"/>
</dbReference>
<feature type="transmembrane region" description="Helical" evidence="1">
    <location>
        <begin position="375"/>
        <end position="394"/>
    </location>
</feature>
<sequence length="403" mass="44389">MWTVKNPNGQQLQAGNGRLYYLDHLKLLLIALVVLLHAAQPYGPADWWYFEDQAQAPLLSNAALVAGTFLMSLFLLISAYLVPAAYDRKGPRAFLGDRFRRFLPLVLIGFLVVVPVLMYAYYSNFRPHPDLGFATYYADVYMGGADRPQGWSGPIWPDRQFAHLWFIQHLLVYAVLYALWRVLTARLRGRAPSSSTDTAPRAPSTAAILLFAALVALATFALRVWYPVDTWIPLLEFIQAEPGDLALQSSFFVAGLLAYRQGWLTAFPDRAGYAWLALGTVLAGAHLAFGEELGGWYADGGWSAGSLLWSTMETLMCVSLSIGLLVLFRRWAARPSRLPLALAGLAFTVYLIHVPVVVALQYMAGALAAGPWEGFALSAVGGLVLSFALAWGAGRTPYLRRVL</sequence>
<keyword evidence="3" id="KW-0808">Transferase</keyword>
<dbReference type="PANTHER" id="PTHR36927">
    <property type="entry name" value="BLR4337 PROTEIN"/>
    <property type="match status" value="1"/>
</dbReference>
<proteinExistence type="predicted"/>
<dbReference type="RefSeq" id="WP_220559515.1">
    <property type="nucleotide sequence ID" value="NZ_CP074133.1"/>
</dbReference>